<comment type="caution">
    <text evidence="1">The sequence shown here is derived from an EMBL/GenBank/DDBJ whole genome shotgun (WGS) entry which is preliminary data.</text>
</comment>
<name>A0A9P4MF66_9PEZI</name>
<gene>
    <name evidence="1" type="ORF">K461DRAFT_270255</name>
</gene>
<sequence length="301" mass="33750">MDAKCADPDLQLDVDIMMVDYLIHSALHAVLADPLKNGIKSERATDALCMVDDILIVFNAHHPSPPDLPTLDFRLKLLQFATLFCRRTTLDHFTPQPKQLRRLRTLNTMRSGVDFVGEPPSTESVMLLDLLPQFMTLCATRADGAPSPKMLNLLAEFMLQAVLDFVRLPFDEELSDAQIECFIEEAFAWGSSSLVNPEIDSTAALFWDYDNGSVLAKWTEIREEYLTELNPPRGNNDILGHLQRLCLDYPIKDFDSIMLKLIAQFAASVEQPLLVQLQGDKVTGLSEAETMQLKVKCGLPV</sequence>
<dbReference type="Proteomes" id="UP000799439">
    <property type="component" value="Unassembled WGS sequence"/>
</dbReference>
<dbReference type="OrthoDB" id="4149149at2759"/>
<keyword evidence="2" id="KW-1185">Reference proteome</keyword>
<proteinExistence type="predicted"/>
<organism evidence="1 2">
    <name type="scientific">Myriangium duriaei CBS 260.36</name>
    <dbReference type="NCBI Taxonomy" id="1168546"/>
    <lineage>
        <taxon>Eukaryota</taxon>
        <taxon>Fungi</taxon>
        <taxon>Dikarya</taxon>
        <taxon>Ascomycota</taxon>
        <taxon>Pezizomycotina</taxon>
        <taxon>Dothideomycetes</taxon>
        <taxon>Dothideomycetidae</taxon>
        <taxon>Myriangiales</taxon>
        <taxon>Myriangiaceae</taxon>
        <taxon>Myriangium</taxon>
    </lineage>
</organism>
<protein>
    <submittedName>
        <fullName evidence="1">Uncharacterized protein</fullName>
    </submittedName>
</protein>
<evidence type="ECO:0000313" key="1">
    <source>
        <dbReference type="EMBL" id="KAF2150868.1"/>
    </source>
</evidence>
<evidence type="ECO:0000313" key="2">
    <source>
        <dbReference type="Proteomes" id="UP000799439"/>
    </source>
</evidence>
<accession>A0A9P4MF66</accession>
<dbReference type="EMBL" id="ML996089">
    <property type="protein sequence ID" value="KAF2150868.1"/>
    <property type="molecule type" value="Genomic_DNA"/>
</dbReference>
<reference evidence="1" key="1">
    <citation type="journal article" date="2020" name="Stud. Mycol.">
        <title>101 Dothideomycetes genomes: a test case for predicting lifestyles and emergence of pathogens.</title>
        <authorList>
            <person name="Haridas S."/>
            <person name="Albert R."/>
            <person name="Binder M."/>
            <person name="Bloem J."/>
            <person name="Labutti K."/>
            <person name="Salamov A."/>
            <person name="Andreopoulos B."/>
            <person name="Baker S."/>
            <person name="Barry K."/>
            <person name="Bills G."/>
            <person name="Bluhm B."/>
            <person name="Cannon C."/>
            <person name="Castanera R."/>
            <person name="Culley D."/>
            <person name="Daum C."/>
            <person name="Ezra D."/>
            <person name="Gonzalez J."/>
            <person name="Henrissat B."/>
            <person name="Kuo A."/>
            <person name="Liang C."/>
            <person name="Lipzen A."/>
            <person name="Lutzoni F."/>
            <person name="Magnuson J."/>
            <person name="Mondo S."/>
            <person name="Nolan M."/>
            <person name="Ohm R."/>
            <person name="Pangilinan J."/>
            <person name="Park H.-J."/>
            <person name="Ramirez L."/>
            <person name="Alfaro M."/>
            <person name="Sun H."/>
            <person name="Tritt A."/>
            <person name="Yoshinaga Y."/>
            <person name="Zwiers L.-H."/>
            <person name="Turgeon B."/>
            <person name="Goodwin S."/>
            <person name="Spatafora J."/>
            <person name="Crous P."/>
            <person name="Grigoriev I."/>
        </authorList>
    </citation>
    <scope>NUCLEOTIDE SEQUENCE</scope>
    <source>
        <strain evidence="1">CBS 260.36</strain>
    </source>
</reference>
<dbReference type="AlphaFoldDB" id="A0A9P4MF66"/>